<accession>A0ABP2MTA4</accession>
<gene>
    <name evidence="1" type="ORF">IYQ_24163</name>
</gene>
<protein>
    <submittedName>
        <fullName evidence="1">Uncharacterized protein</fullName>
    </submittedName>
</protein>
<dbReference type="Proteomes" id="UP000006428">
    <property type="component" value="Unassembled WGS sequence"/>
</dbReference>
<sequence>LSCRPNTCKSRALRTEVIGCDLRDGDTGTASYHIDISNGGSLVVRGTTMQKGPKSENHTTAIMIGAEGVTQPPR</sequence>
<name>A0ABP2MTA4_AERSS</name>
<feature type="non-terminal residue" evidence="1">
    <location>
        <position position="1"/>
    </location>
</feature>
<dbReference type="EMBL" id="AGVO01000522">
    <property type="protein sequence ID" value="EHI50000.1"/>
    <property type="molecule type" value="Genomic_DNA"/>
</dbReference>
<evidence type="ECO:0000313" key="2">
    <source>
        <dbReference type="Proteomes" id="UP000006428"/>
    </source>
</evidence>
<reference evidence="1 2" key="1">
    <citation type="journal article" date="2012" name="Front. Microbiol.">
        <title>Draft Genome Sequence of the Virulent Strain 01-B526 of the Fish Pathogen Aeromonas salmonicida.</title>
        <authorList>
            <person name="Charette S.J."/>
            <person name="Brochu F."/>
            <person name="Boyle B."/>
            <person name="Filion G."/>
            <person name="Tanaka K.H."/>
            <person name="Derome N."/>
        </authorList>
    </citation>
    <scope>NUCLEOTIDE SEQUENCE [LARGE SCALE GENOMIC DNA]</scope>
    <source>
        <strain evidence="1 2">01-B526</strain>
    </source>
</reference>
<dbReference type="RefSeq" id="WP_005323248.1">
    <property type="nucleotide sequence ID" value="NZ_AGVO01000522.1"/>
</dbReference>
<comment type="caution">
    <text evidence="1">The sequence shown here is derived from an EMBL/GenBank/DDBJ whole genome shotgun (WGS) entry which is preliminary data.</text>
</comment>
<evidence type="ECO:0000313" key="1">
    <source>
        <dbReference type="EMBL" id="EHI50000.1"/>
    </source>
</evidence>
<keyword evidence="2" id="KW-1185">Reference proteome</keyword>
<organism evidence="1 2">
    <name type="scientific">Aeromonas salmonicida subsp. salmonicida 01-B526</name>
    <dbReference type="NCBI Taxonomy" id="1076135"/>
    <lineage>
        <taxon>Bacteria</taxon>
        <taxon>Pseudomonadati</taxon>
        <taxon>Pseudomonadota</taxon>
        <taxon>Gammaproteobacteria</taxon>
        <taxon>Aeromonadales</taxon>
        <taxon>Aeromonadaceae</taxon>
        <taxon>Aeromonas</taxon>
    </lineage>
</organism>
<proteinExistence type="predicted"/>